<keyword evidence="6 18" id="KW-1133">Transmembrane helix</keyword>
<keyword evidence="10" id="KW-1015">Disulfide bond</keyword>
<evidence type="ECO:0000313" key="21">
    <source>
        <dbReference type="RefSeq" id="XP_022244426.1"/>
    </source>
</evidence>
<evidence type="ECO:0000256" key="2">
    <source>
        <dbReference type="ARBA" id="ARBA00010663"/>
    </source>
</evidence>
<dbReference type="InterPro" id="IPR000314">
    <property type="entry name" value="Gastrin_rcpt"/>
</dbReference>
<evidence type="ECO:0000256" key="5">
    <source>
        <dbReference type="ARBA" id="ARBA00022692"/>
    </source>
</evidence>
<evidence type="ECO:0000256" key="16">
    <source>
        <dbReference type="ARBA" id="ARBA00031093"/>
    </source>
</evidence>
<evidence type="ECO:0000313" key="20">
    <source>
        <dbReference type="Proteomes" id="UP000694941"/>
    </source>
</evidence>
<keyword evidence="11 17" id="KW-0675">Receptor</keyword>
<evidence type="ECO:0000256" key="18">
    <source>
        <dbReference type="SAM" id="Phobius"/>
    </source>
</evidence>
<sequence>MELFEVSDTLEYSVILMNTSLSQTETLEHVNESLSLEDINNISNSSHLTTQISLSTADMTKMVFYLLIFILAVLGNALVIVTLAQNKMMRTVTNVFLMNLAISDLLLGVFCMPFTLVGSLLRNFIFGDVMCRLIPYLQAVTVSVSVWTLVSISLERFFAICRPFRSRQWQTISHSYKVIMCIWMISLLTMLPIALLSRLFPTRTPGKCKKKYKCREKWPNMTSERAFNLYLDAFLLVVPLVAMSLTYTCIINTLYRGVKFGELNPGELRSRYASQ</sequence>
<evidence type="ECO:0000259" key="19">
    <source>
        <dbReference type="PROSITE" id="PS50262"/>
    </source>
</evidence>
<dbReference type="InterPro" id="IPR017452">
    <property type="entry name" value="GPCR_Rhodpsn_7TM"/>
</dbReference>
<evidence type="ECO:0000256" key="7">
    <source>
        <dbReference type="ARBA" id="ARBA00023040"/>
    </source>
</evidence>
<dbReference type="Pfam" id="PF00001">
    <property type="entry name" value="7tm_1"/>
    <property type="match status" value="1"/>
</dbReference>
<keyword evidence="4" id="KW-1003">Cell membrane</keyword>
<evidence type="ECO:0000256" key="9">
    <source>
        <dbReference type="ARBA" id="ARBA00023139"/>
    </source>
</evidence>
<keyword evidence="12" id="KW-0325">Glycoprotein</keyword>
<comment type="subcellular location">
    <subcellularLocation>
        <location evidence="1">Cell membrane</location>
        <topology evidence="1">Multi-pass membrane protein</topology>
    </subcellularLocation>
</comment>
<evidence type="ECO:0000256" key="14">
    <source>
        <dbReference type="ARBA" id="ARBA00023288"/>
    </source>
</evidence>
<dbReference type="RefSeq" id="XP_022244426.1">
    <property type="nucleotide sequence ID" value="XM_022388718.1"/>
</dbReference>
<keyword evidence="5 17" id="KW-0812">Transmembrane</keyword>
<feature type="transmembrane region" description="Helical" evidence="18">
    <location>
        <begin position="233"/>
        <end position="255"/>
    </location>
</feature>
<feature type="transmembrane region" description="Helical" evidence="18">
    <location>
        <begin position="133"/>
        <end position="154"/>
    </location>
</feature>
<protein>
    <recommendedName>
        <fullName evidence="3">Gastrin/cholecystokinin type B receptor</fullName>
    </recommendedName>
    <alternativeName>
        <fullName evidence="16">Cholecystokinin-2 receptor</fullName>
    </alternativeName>
</protein>
<evidence type="ECO:0000256" key="15">
    <source>
        <dbReference type="ARBA" id="ARBA00025402"/>
    </source>
</evidence>
<organism evidence="20 21">
    <name type="scientific">Limulus polyphemus</name>
    <name type="common">Atlantic horseshoe crab</name>
    <dbReference type="NCBI Taxonomy" id="6850"/>
    <lineage>
        <taxon>Eukaryota</taxon>
        <taxon>Metazoa</taxon>
        <taxon>Ecdysozoa</taxon>
        <taxon>Arthropoda</taxon>
        <taxon>Chelicerata</taxon>
        <taxon>Merostomata</taxon>
        <taxon>Xiphosura</taxon>
        <taxon>Limulidae</taxon>
        <taxon>Limulus</taxon>
    </lineage>
</organism>
<evidence type="ECO:0000256" key="8">
    <source>
        <dbReference type="ARBA" id="ARBA00023136"/>
    </source>
</evidence>
<dbReference type="Proteomes" id="UP000694941">
    <property type="component" value="Unplaced"/>
</dbReference>
<evidence type="ECO:0000256" key="12">
    <source>
        <dbReference type="ARBA" id="ARBA00023180"/>
    </source>
</evidence>
<keyword evidence="20" id="KW-1185">Reference proteome</keyword>
<evidence type="ECO:0000256" key="10">
    <source>
        <dbReference type="ARBA" id="ARBA00023157"/>
    </source>
</evidence>
<dbReference type="PRINTS" id="PR00527">
    <property type="entry name" value="GASTRINR"/>
</dbReference>
<evidence type="ECO:0000256" key="13">
    <source>
        <dbReference type="ARBA" id="ARBA00023224"/>
    </source>
</evidence>
<dbReference type="PROSITE" id="PS00237">
    <property type="entry name" value="G_PROTEIN_RECEP_F1_1"/>
    <property type="match status" value="1"/>
</dbReference>
<evidence type="ECO:0000256" key="4">
    <source>
        <dbReference type="ARBA" id="ARBA00022475"/>
    </source>
</evidence>
<feature type="domain" description="G-protein coupled receptors family 1 profile" evidence="19">
    <location>
        <begin position="75"/>
        <end position="275"/>
    </location>
</feature>
<keyword evidence="9" id="KW-0564">Palmitate</keyword>
<name>A0ABM1SLC0_LIMPO</name>
<comment type="function">
    <text evidence="15">Receptor for gastrin and cholecystokinin. The CCK-B receptors occur throughout the central nervous system where they modulate anxiety, analgesia, arousal, and neuroleptic activity. This receptor mediates its action by association with G proteins that activate a phosphatidylinositol-calcium second messenger system.</text>
</comment>
<feature type="transmembrane region" description="Helical" evidence="18">
    <location>
        <begin position="175"/>
        <end position="195"/>
    </location>
</feature>
<dbReference type="PANTHER" id="PTHR24238">
    <property type="entry name" value="G-PROTEIN COUPLED RECEPTOR"/>
    <property type="match status" value="1"/>
</dbReference>
<evidence type="ECO:0000256" key="17">
    <source>
        <dbReference type="RuleBase" id="RU000688"/>
    </source>
</evidence>
<dbReference type="PRINTS" id="PR00237">
    <property type="entry name" value="GPCRRHODOPSN"/>
</dbReference>
<dbReference type="InterPro" id="IPR009126">
    <property type="entry name" value="Cholcskin_rcpt"/>
</dbReference>
<dbReference type="InterPro" id="IPR000276">
    <property type="entry name" value="GPCR_Rhodpsn"/>
</dbReference>
<reference evidence="21" key="1">
    <citation type="submission" date="2025-08" db="UniProtKB">
        <authorList>
            <consortium name="RefSeq"/>
        </authorList>
    </citation>
    <scope>IDENTIFICATION</scope>
    <source>
        <tissue evidence="21">Muscle</tissue>
    </source>
</reference>
<keyword evidence="7 17" id="KW-0297">G-protein coupled receptor</keyword>
<keyword evidence="13 17" id="KW-0807">Transducer</keyword>
<feature type="transmembrane region" description="Helical" evidence="18">
    <location>
        <begin position="96"/>
        <end position="121"/>
    </location>
</feature>
<keyword evidence="8 18" id="KW-0472">Membrane</keyword>
<comment type="similarity">
    <text evidence="2 17">Belongs to the G-protein coupled receptor 1 family.</text>
</comment>
<dbReference type="PRINTS" id="PR01822">
    <property type="entry name" value="CCYSTOKININR"/>
</dbReference>
<dbReference type="SUPFAM" id="SSF81321">
    <property type="entry name" value="Family A G protein-coupled receptor-like"/>
    <property type="match status" value="1"/>
</dbReference>
<feature type="transmembrane region" description="Helical" evidence="18">
    <location>
        <begin position="63"/>
        <end position="84"/>
    </location>
</feature>
<evidence type="ECO:0000256" key="1">
    <source>
        <dbReference type="ARBA" id="ARBA00004651"/>
    </source>
</evidence>
<evidence type="ECO:0000256" key="3">
    <source>
        <dbReference type="ARBA" id="ARBA00019090"/>
    </source>
</evidence>
<gene>
    <name evidence="21" type="primary">LOC106461699</name>
</gene>
<proteinExistence type="inferred from homology"/>
<dbReference type="PANTHER" id="PTHR24238:SF75">
    <property type="entry name" value="CHOLECYSTOKININ-LIKE RECEPTOR AT 17D1-RELATED"/>
    <property type="match status" value="1"/>
</dbReference>
<dbReference type="Gene3D" id="1.20.1070.10">
    <property type="entry name" value="Rhodopsin 7-helix transmembrane proteins"/>
    <property type="match status" value="1"/>
</dbReference>
<keyword evidence="14" id="KW-0449">Lipoprotein</keyword>
<evidence type="ECO:0000256" key="6">
    <source>
        <dbReference type="ARBA" id="ARBA00022989"/>
    </source>
</evidence>
<evidence type="ECO:0000256" key="11">
    <source>
        <dbReference type="ARBA" id="ARBA00023170"/>
    </source>
</evidence>
<accession>A0ABM1SLC0</accession>
<dbReference type="PROSITE" id="PS50262">
    <property type="entry name" value="G_PROTEIN_RECEP_F1_2"/>
    <property type="match status" value="1"/>
</dbReference>
<dbReference type="GeneID" id="106461699"/>